<evidence type="ECO:0000313" key="2">
    <source>
        <dbReference type="Proteomes" id="UP000479000"/>
    </source>
</evidence>
<organism evidence="1 2">
    <name type="scientific">Nesidiocoris tenuis</name>
    <dbReference type="NCBI Taxonomy" id="355587"/>
    <lineage>
        <taxon>Eukaryota</taxon>
        <taxon>Metazoa</taxon>
        <taxon>Ecdysozoa</taxon>
        <taxon>Arthropoda</taxon>
        <taxon>Hexapoda</taxon>
        <taxon>Insecta</taxon>
        <taxon>Pterygota</taxon>
        <taxon>Neoptera</taxon>
        <taxon>Paraneoptera</taxon>
        <taxon>Hemiptera</taxon>
        <taxon>Heteroptera</taxon>
        <taxon>Panheteroptera</taxon>
        <taxon>Cimicomorpha</taxon>
        <taxon>Miridae</taxon>
        <taxon>Dicyphina</taxon>
        <taxon>Nesidiocoris</taxon>
    </lineage>
</organism>
<accession>A0A6H5G6D8</accession>
<reference evidence="1 2" key="1">
    <citation type="submission" date="2020-02" db="EMBL/GenBank/DDBJ databases">
        <authorList>
            <person name="Ferguson B K."/>
        </authorList>
    </citation>
    <scope>NUCLEOTIDE SEQUENCE [LARGE SCALE GENOMIC DNA]</scope>
</reference>
<name>A0A6H5G6D8_9HEMI</name>
<keyword evidence="2" id="KW-1185">Reference proteome</keyword>
<dbReference type="EMBL" id="CADCXU010005944">
    <property type="protein sequence ID" value="CAA9997808.1"/>
    <property type="molecule type" value="Genomic_DNA"/>
</dbReference>
<dbReference type="AlphaFoldDB" id="A0A6H5G6D8"/>
<sequence length="51" mass="5742">MTKLHCVFNLIFRRWNTLNNDAPLVNGAVNPVSDVGPFPSPSTDRLHRPIL</sequence>
<dbReference type="Proteomes" id="UP000479000">
    <property type="component" value="Unassembled WGS sequence"/>
</dbReference>
<proteinExistence type="predicted"/>
<gene>
    <name evidence="1" type="ORF">NTEN_LOCUS4102</name>
</gene>
<protein>
    <submittedName>
        <fullName evidence="1">Uncharacterized protein</fullName>
    </submittedName>
</protein>
<feature type="non-terminal residue" evidence="1">
    <location>
        <position position="51"/>
    </location>
</feature>
<evidence type="ECO:0000313" key="1">
    <source>
        <dbReference type="EMBL" id="CAA9997808.1"/>
    </source>
</evidence>